<evidence type="ECO:0000256" key="1">
    <source>
        <dbReference type="SAM" id="Phobius"/>
    </source>
</evidence>
<dbReference type="OrthoDB" id="3261349at2759"/>
<feature type="transmembrane region" description="Helical" evidence="1">
    <location>
        <begin position="98"/>
        <end position="117"/>
    </location>
</feature>
<gene>
    <name evidence="3" type="ORF">OE88DRAFT_1663120</name>
</gene>
<dbReference type="Pfam" id="PF20151">
    <property type="entry name" value="DUF6533"/>
    <property type="match status" value="1"/>
</dbReference>
<feature type="domain" description="DUF6533" evidence="2">
    <location>
        <begin position="9"/>
        <end position="50"/>
    </location>
</feature>
<feature type="transmembrane region" description="Helical" evidence="1">
    <location>
        <begin position="67"/>
        <end position="86"/>
    </location>
</feature>
<dbReference type="InterPro" id="IPR045340">
    <property type="entry name" value="DUF6533"/>
</dbReference>
<evidence type="ECO:0000259" key="2">
    <source>
        <dbReference type="Pfam" id="PF20151"/>
    </source>
</evidence>
<feature type="transmembrane region" description="Helical" evidence="1">
    <location>
        <begin position="145"/>
        <end position="167"/>
    </location>
</feature>
<keyword evidence="1" id="KW-0812">Transmembrane</keyword>
<evidence type="ECO:0000313" key="4">
    <source>
        <dbReference type="Proteomes" id="UP000305948"/>
    </source>
</evidence>
<dbReference type="Proteomes" id="UP000305948">
    <property type="component" value="Unassembled WGS sequence"/>
</dbReference>
<dbReference type="AlphaFoldDB" id="A0A5C3MWV3"/>
<organism evidence="3 4">
    <name type="scientific">Heliocybe sulcata</name>
    <dbReference type="NCBI Taxonomy" id="5364"/>
    <lineage>
        <taxon>Eukaryota</taxon>
        <taxon>Fungi</taxon>
        <taxon>Dikarya</taxon>
        <taxon>Basidiomycota</taxon>
        <taxon>Agaricomycotina</taxon>
        <taxon>Agaricomycetes</taxon>
        <taxon>Gloeophyllales</taxon>
        <taxon>Gloeophyllaceae</taxon>
        <taxon>Heliocybe</taxon>
    </lineage>
</organism>
<keyword evidence="1" id="KW-1133">Transmembrane helix</keyword>
<accession>A0A5C3MWV3</accession>
<feature type="transmembrane region" description="Helical" evidence="1">
    <location>
        <begin position="34"/>
        <end position="55"/>
    </location>
</feature>
<name>A0A5C3MWV3_9AGAM</name>
<proteinExistence type="predicted"/>
<dbReference type="EMBL" id="ML213516">
    <property type="protein sequence ID" value="TFK49497.1"/>
    <property type="molecule type" value="Genomic_DNA"/>
</dbReference>
<sequence length="297" mass="32850">MSFAEGVDSSLSILYYDYALTFRIEIDRFWIPRFTWASFLFYLNRYLGIFGHIPVALQLFDDFSSEAYHQIFSVVVQVIVGACLIMRTYALYGRSKRILWFTCGFALSVIIFGAWAITGKHTDPQPIDGIGCNTTLSADQGLHLAIAWAGMTGFDATIFILTVLRAVRAPRVGRRTLADILLRDADVLGVHAGIHRMMVLSNLLNILSFVPLLRGAPSTFTNVISTTLTSRLMLNVRDPKLKVVSRPTTFSSSSGTSTPYVSTVVDNFGMTLTTVVPGDPDIELVPRNAKYPHGAQV</sequence>
<evidence type="ECO:0000313" key="3">
    <source>
        <dbReference type="EMBL" id="TFK49497.1"/>
    </source>
</evidence>
<keyword evidence="1" id="KW-0472">Membrane</keyword>
<keyword evidence="4" id="KW-1185">Reference proteome</keyword>
<protein>
    <recommendedName>
        <fullName evidence="2">DUF6533 domain-containing protein</fullName>
    </recommendedName>
</protein>
<reference evidence="3 4" key="1">
    <citation type="journal article" date="2019" name="Nat. Ecol. Evol.">
        <title>Megaphylogeny resolves global patterns of mushroom evolution.</title>
        <authorList>
            <person name="Varga T."/>
            <person name="Krizsan K."/>
            <person name="Foldi C."/>
            <person name="Dima B."/>
            <person name="Sanchez-Garcia M."/>
            <person name="Sanchez-Ramirez S."/>
            <person name="Szollosi G.J."/>
            <person name="Szarkandi J.G."/>
            <person name="Papp V."/>
            <person name="Albert L."/>
            <person name="Andreopoulos W."/>
            <person name="Angelini C."/>
            <person name="Antonin V."/>
            <person name="Barry K.W."/>
            <person name="Bougher N.L."/>
            <person name="Buchanan P."/>
            <person name="Buyck B."/>
            <person name="Bense V."/>
            <person name="Catcheside P."/>
            <person name="Chovatia M."/>
            <person name="Cooper J."/>
            <person name="Damon W."/>
            <person name="Desjardin D."/>
            <person name="Finy P."/>
            <person name="Geml J."/>
            <person name="Haridas S."/>
            <person name="Hughes K."/>
            <person name="Justo A."/>
            <person name="Karasinski D."/>
            <person name="Kautmanova I."/>
            <person name="Kiss B."/>
            <person name="Kocsube S."/>
            <person name="Kotiranta H."/>
            <person name="LaButti K.M."/>
            <person name="Lechner B.E."/>
            <person name="Liimatainen K."/>
            <person name="Lipzen A."/>
            <person name="Lukacs Z."/>
            <person name="Mihaltcheva S."/>
            <person name="Morgado L.N."/>
            <person name="Niskanen T."/>
            <person name="Noordeloos M.E."/>
            <person name="Ohm R.A."/>
            <person name="Ortiz-Santana B."/>
            <person name="Ovrebo C."/>
            <person name="Racz N."/>
            <person name="Riley R."/>
            <person name="Savchenko A."/>
            <person name="Shiryaev A."/>
            <person name="Soop K."/>
            <person name="Spirin V."/>
            <person name="Szebenyi C."/>
            <person name="Tomsovsky M."/>
            <person name="Tulloss R.E."/>
            <person name="Uehling J."/>
            <person name="Grigoriev I.V."/>
            <person name="Vagvolgyi C."/>
            <person name="Papp T."/>
            <person name="Martin F.M."/>
            <person name="Miettinen O."/>
            <person name="Hibbett D.S."/>
            <person name="Nagy L.G."/>
        </authorList>
    </citation>
    <scope>NUCLEOTIDE SEQUENCE [LARGE SCALE GENOMIC DNA]</scope>
    <source>
        <strain evidence="3 4">OMC1185</strain>
    </source>
</reference>